<dbReference type="NCBIfam" id="TIGR02619">
    <property type="entry name" value="putative CRISPR-associated protein, APE2256 family"/>
    <property type="match status" value="1"/>
</dbReference>
<dbReference type="InterPro" id="IPR013442">
    <property type="entry name" value="SSO1393-like"/>
</dbReference>
<protein>
    <submittedName>
        <fullName evidence="2">CRISPR-associated protein, APE2256 family</fullName>
    </submittedName>
</protein>
<gene>
    <name evidence="2" type="ORF">GY4MC1_1467</name>
</gene>
<name>A0A7U3YF81_GEOS0</name>
<dbReference type="Gene3D" id="3.40.50.10770">
    <property type="entry name" value="Hypothetical protein VC1899 like domain (Restriction endonuclease-like)"/>
    <property type="match status" value="1"/>
</dbReference>
<organism evidence="2">
    <name type="scientific">Geobacillus sp. (strain Y4.1MC1)</name>
    <dbReference type="NCBI Taxonomy" id="581103"/>
    <lineage>
        <taxon>Bacteria</taxon>
        <taxon>Bacillati</taxon>
        <taxon>Bacillota</taxon>
        <taxon>Bacilli</taxon>
        <taxon>Bacillales</taxon>
        <taxon>Anoxybacillaceae</taxon>
        <taxon>Geobacillus</taxon>
    </lineage>
</organism>
<feature type="domain" description="CRISPR system ring nuclease SSO1393-like" evidence="1">
    <location>
        <begin position="136"/>
        <end position="270"/>
    </location>
</feature>
<dbReference type="EMBL" id="CP002293">
    <property type="protein sequence ID" value="ADP74259.1"/>
    <property type="molecule type" value="Genomic_DNA"/>
</dbReference>
<evidence type="ECO:0000313" key="2">
    <source>
        <dbReference type="EMBL" id="ADP74259.1"/>
    </source>
</evidence>
<reference evidence="2" key="1">
    <citation type="submission" date="2010-10" db="EMBL/GenBank/DDBJ databases">
        <title>Complete sequence of chromosome of Geobacillus sp. Y4.1MC1.</title>
        <authorList>
            <consortium name="US DOE Joint Genome Institute"/>
            <person name="Lucas S."/>
            <person name="Copeland A."/>
            <person name="Lapidus A."/>
            <person name="Cheng J.-F."/>
            <person name="Bruce D."/>
            <person name="Goodwin L."/>
            <person name="Pitluck S."/>
            <person name="Chertkov O."/>
            <person name="Zhang X."/>
            <person name="Detter J.C."/>
            <person name="Han C."/>
            <person name="Tapia R."/>
            <person name="Land M."/>
            <person name="Hauser L."/>
            <person name="Jeffries C."/>
            <person name="Kyrpides N."/>
            <person name="Ivanova N."/>
            <person name="Ovchinnikova G."/>
            <person name="Brumm P."/>
            <person name="Mead D."/>
            <person name="Woyke T."/>
        </authorList>
    </citation>
    <scope>NUCLEOTIDE SEQUENCE [LARGE SCALE GENOMIC DNA]</scope>
    <source>
        <strain evidence="2">Y4.1MC1</strain>
    </source>
</reference>
<evidence type="ECO:0000259" key="1">
    <source>
        <dbReference type="Pfam" id="PF09651"/>
    </source>
</evidence>
<accession>A0A7U3YF81</accession>
<sequence>MPHPYIIRCHDQHTSFHPGQTLVFDLLLLGPSNTDFAMYLFRVFEDFHLYPFGVDRAFFYLQAVYQLFDQTKEGVLKNNYVVKPEMTYFHAEEKHYGKMLIQFITPCRMVRKEKVLRQLSVEEILQRIYELEDHTKLCAEMSSITSLLHEGIVNDPQNLYLLASDTEEGEKISRILKAYFQPMFRHVHTFSIENLNGEKPELFRDEGLRNLVKVIVQIVRVVPGREEESVINATGGYKAQISFAGLIGQVLKIPVYYQFEGFASVISLPEMPVFFDYKIWLKRFQLFRDLYQLGVISTKLLPERTDLSALKGA</sequence>
<proteinExistence type="predicted"/>
<dbReference type="KEGG" id="gmc:GY4MC1_1467"/>
<dbReference type="Pfam" id="PF09651">
    <property type="entry name" value="Cas_APE2256"/>
    <property type="match status" value="1"/>
</dbReference>
<dbReference type="AlphaFoldDB" id="A0A7U3YF81"/>